<accession>A0A497E1M3</accession>
<name>A0A497E1M3_UNCAE</name>
<dbReference type="EMBL" id="QMPZ01000170">
    <property type="protein sequence ID" value="RLE07413.1"/>
    <property type="molecule type" value="Genomic_DNA"/>
</dbReference>
<organism evidence="1 2">
    <name type="scientific">Aerophobetes bacterium</name>
    <dbReference type="NCBI Taxonomy" id="2030807"/>
    <lineage>
        <taxon>Bacteria</taxon>
        <taxon>Candidatus Aerophobota</taxon>
    </lineage>
</organism>
<dbReference type="Proteomes" id="UP000279422">
    <property type="component" value="Unassembled WGS sequence"/>
</dbReference>
<gene>
    <name evidence="1" type="ORF">DRJ00_08180</name>
</gene>
<protein>
    <submittedName>
        <fullName evidence="1">Uncharacterized protein</fullName>
    </submittedName>
</protein>
<dbReference type="AlphaFoldDB" id="A0A497E1M3"/>
<evidence type="ECO:0000313" key="1">
    <source>
        <dbReference type="EMBL" id="RLE07413.1"/>
    </source>
</evidence>
<proteinExistence type="predicted"/>
<sequence length="116" mass="13917">MFGEKSYPALRRNLMNPVVFKNMGGKITKLMLKWVPTPNKNLRERRVPMQKQLQKLLNIDDNFTPGLTEKILSRHDNIRVFYHFKEKVRSLYKAKNYQEAQKILESILEEMKTYKM</sequence>
<comment type="caution">
    <text evidence="1">The sequence shown here is derived from an EMBL/GenBank/DDBJ whole genome shotgun (WGS) entry which is preliminary data.</text>
</comment>
<evidence type="ECO:0000313" key="2">
    <source>
        <dbReference type="Proteomes" id="UP000279422"/>
    </source>
</evidence>
<reference evidence="1 2" key="1">
    <citation type="submission" date="2018-06" db="EMBL/GenBank/DDBJ databases">
        <title>Extensive metabolic versatility and redundancy in microbially diverse, dynamic hydrothermal sediments.</title>
        <authorList>
            <person name="Dombrowski N."/>
            <person name="Teske A."/>
            <person name="Baker B.J."/>
        </authorList>
    </citation>
    <scope>NUCLEOTIDE SEQUENCE [LARGE SCALE GENOMIC DNA]</scope>
    <source>
        <strain evidence="1">B47_G16</strain>
    </source>
</reference>